<dbReference type="Proteomes" id="UP000231279">
    <property type="component" value="Unassembled WGS sequence"/>
</dbReference>
<evidence type="ECO:0000313" key="2">
    <source>
        <dbReference type="Proteomes" id="UP000231279"/>
    </source>
</evidence>
<name>A0A2G9H565_9LAMI</name>
<accession>A0A2G9H565</accession>
<comment type="caution">
    <text evidence="1">The sequence shown here is derived from an EMBL/GenBank/DDBJ whole genome shotgun (WGS) entry which is preliminary data.</text>
</comment>
<proteinExistence type="predicted"/>
<gene>
    <name evidence="1" type="ORF">CDL12_14730</name>
</gene>
<reference evidence="2" key="1">
    <citation type="journal article" date="2018" name="Gigascience">
        <title>Genome assembly of the Pink Ipe (Handroanthus impetiginosus, Bignoniaceae), a highly valued, ecologically keystone Neotropical timber forest tree.</title>
        <authorList>
            <person name="Silva-Junior O.B."/>
            <person name="Grattapaglia D."/>
            <person name="Novaes E."/>
            <person name="Collevatti R.G."/>
        </authorList>
    </citation>
    <scope>NUCLEOTIDE SEQUENCE [LARGE SCALE GENOMIC DNA]</scope>
    <source>
        <strain evidence="2">cv. UFG-1</strain>
    </source>
</reference>
<protein>
    <submittedName>
        <fullName evidence="1">Uncharacterized protein</fullName>
    </submittedName>
</protein>
<organism evidence="1 2">
    <name type="scientific">Handroanthus impetiginosus</name>
    <dbReference type="NCBI Taxonomy" id="429701"/>
    <lineage>
        <taxon>Eukaryota</taxon>
        <taxon>Viridiplantae</taxon>
        <taxon>Streptophyta</taxon>
        <taxon>Embryophyta</taxon>
        <taxon>Tracheophyta</taxon>
        <taxon>Spermatophyta</taxon>
        <taxon>Magnoliopsida</taxon>
        <taxon>eudicotyledons</taxon>
        <taxon>Gunneridae</taxon>
        <taxon>Pentapetalae</taxon>
        <taxon>asterids</taxon>
        <taxon>lamiids</taxon>
        <taxon>Lamiales</taxon>
        <taxon>Bignoniaceae</taxon>
        <taxon>Crescentiina</taxon>
        <taxon>Tabebuia alliance</taxon>
        <taxon>Handroanthus</taxon>
    </lineage>
</organism>
<keyword evidence="2" id="KW-1185">Reference proteome</keyword>
<dbReference type="AlphaFoldDB" id="A0A2G9H565"/>
<evidence type="ECO:0000313" key="1">
    <source>
        <dbReference type="EMBL" id="PIN12662.1"/>
    </source>
</evidence>
<sequence length="82" mass="9066">MTDSHLPWRAVALVEPIKLAAVMGSPSPSLCLSPFRMEEALRSTLSVSISPFLGLFEVVENSFGPFLCRGRRKSKSHSKKFT</sequence>
<dbReference type="EMBL" id="NKXS01002644">
    <property type="protein sequence ID" value="PIN12662.1"/>
    <property type="molecule type" value="Genomic_DNA"/>
</dbReference>